<dbReference type="EMBL" id="JANQDX010000005">
    <property type="protein sequence ID" value="KAL0924584.1"/>
    <property type="molecule type" value="Genomic_DNA"/>
</dbReference>
<sequence length="126" mass="14955">MWEVATRHVYLNYNYYGKVKGGVIRTKEQLSESHKNVAPCAKMPDMEQFNDKIVVGSYYESEHSGPDSLFSLQPMPYRGVRGLMDHYMANLKDDREPNRLLHHRSYPWRLLGRHKDNMHKCRQIFL</sequence>
<comment type="caution">
    <text evidence="1">The sequence shown here is derived from an EMBL/GenBank/DDBJ whole genome shotgun (WGS) entry which is preliminary data.</text>
</comment>
<dbReference type="AlphaFoldDB" id="A0ABD0VHL9"/>
<proteinExistence type="predicted"/>
<name>A0ABD0VHL9_DENTH</name>
<dbReference type="Proteomes" id="UP001552299">
    <property type="component" value="Unassembled WGS sequence"/>
</dbReference>
<evidence type="ECO:0000313" key="1">
    <source>
        <dbReference type="EMBL" id="KAL0924584.1"/>
    </source>
</evidence>
<evidence type="ECO:0000313" key="2">
    <source>
        <dbReference type="Proteomes" id="UP001552299"/>
    </source>
</evidence>
<organism evidence="1 2">
    <name type="scientific">Dendrobium thyrsiflorum</name>
    <name type="common">Pinecone-like raceme dendrobium</name>
    <name type="synonym">Orchid</name>
    <dbReference type="NCBI Taxonomy" id="117978"/>
    <lineage>
        <taxon>Eukaryota</taxon>
        <taxon>Viridiplantae</taxon>
        <taxon>Streptophyta</taxon>
        <taxon>Embryophyta</taxon>
        <taxon>Tracheophyta</taxon>
        <taxon>Spermatophyta</taxon>
        <taxon>Magnoliopsida</taxon>
        <taxon>Liliopsida</taxon>
        <taxon>Asparagales</taxon>
        <taxon>Orchidaceae</taxon>
        <taxon>Epidendroideae</taxon>
        <taxon>Malaxideae</taxon>
        <taxon>Dendrobiinae</taxon>
        <taxon>Dendrobium</taxon>
    </lineage>
</organism>
<protein>
    <submittedName>
        <fullName evidence="1">Uncharacterized protein</fullName>
    </submittedName>
</protein>
<reference evidence="1 2" key="1">
    <citation type="journal article" date="2024" name="Plant Biotechnol. J.">
        <title>Dendrobium thyrsiflorum genome and its molecular insights into genes involved in important horticultural traits.</title>
        <authorList>
            <person name="Chen B."/>
            <person name="Wang J.Y."/>
            <person name="Zheng P.J."/>
            <person name="Li K.L."/>
            <person name="Liang Y.M."/>
            <person name="Chen X.F."/>
            <person name="Zhang C."/>
            <person name="Zhao X."/>
            <person name="He X."/>
            <person name="Zhang G.Q."/>
            <person name="Liu Z.J."/>
            <person name="Xu Q."/>
        </authorList>
    </citation>
    <scope>NUCLEOTIDE SEQUENCE [LARGE SCALE GENOMIC DNA]</scope>
    <source>
        <strain evidence="1">GZMU011</strain>
    </source>
</reference>
<accession>A0ABD0VHL9</accession>
<gene>
    <name evidence="1" type="ORF">M5K25_005426</name>
</gene>
<keyword evidence="2" id="KW-1185">Reference proteome</keyword>